<sequence>MNMKKTYLLTFSLLIFVLGGCTEEITEENLIGGNWVAIAGFQDGEVVGDPNCSPFEEGIEFKDEDTVFVETHDRDYEYWLYEADNGFEIMFNDTGSGIYSYEISILGENEIGITGKGDFQSEESCYLER</sequence>
<evidence type="ECO:0000313" key="2">
    <source>
        <dbReference type="Proteomes" id="UP001519345"/>
    </source>
</evidence>
<accession>A0ABS4II16</accession>
<name>A0ABS4II16_9BACI</name>
<proteinExistence type="predicted"/>
<dbReference type="PROSITE" id="PS51257">
    <property type="entry name" value="PROKAR_LIPOPROTEIN"/>
    <property type="match status" value="1"/>
</dbReference>
<comment type="caution">
    <text evidence="1">The sequence shown here is derived from an EMBL/GenBank/DDBJ whole genome shotgun (WGS) entry which is preliminary data.</text>
</comment>
<dbReference type="RefSeq" id="WP_209463719.1">
    <property type="nucleotide sequence ID" value="NZ_CP110224.1"/>
</dbReference>
<gene>
    <name evidence="1" type="ORF">J2Z83_002736</name>
</gene>
<organism evidence="1 2">
    <name type="scientific">Virgibacillus natechei</name>
    <dbReference type="NCBI Taxonomy" id="1216297"/>
    <lineage>
        <taxon>Bacteria</taxon>
        <taxon>Bacillati</taxon>
        <taxon>Bacillota</taxon>
        <taxon>Bacilli</taxon>
        <taxon>Bacillales</taxon>
        <taxon>Bacillaceae</taxon>
        <taxon>Virgibacillus</taxon>
    </lineage>
</organism>
<reference evidence="1 2" key="1">
    <citation type="submission" date="2021-03" db="EMBL/GenBank/DDBJ databases">
        <title>Genomic Encyclopedia of Type Strains, Phase IV (KMG-IV): sequencing the most valuable type-strain genomes for metagenomic binning, comparative biology and taxonomic classification.</title>
        <authorList>
            <person name="Goeker M."/>
        </authorList>
    </citation>
    <scope>NUCLEOTIDE SEQUENCE [LARGE SCALE GENOMIC DNA]</scope>
    <source>
        <strain evidence="1 2">DSM 25609</strain>
    </source>
</reference>
<dbReference type="EMBL" id="JAGGKX010000015">
    <property type="protein sequence ID" value="MBP1970600.1"/>
    <property type="molecule type" value="Genomic_DNA"/>
</dbReference>
<protein>
    <recommendedName>
        <fullName evidence="3">Lipocalin-like domain-containing protein</fullName>
    </recommendedName>
</protein>
<dbReference type="Proteomes" id="UP001519345">
    <property type="component" value="Unassembled WGS sequence"/>
</dbReference>
<evidence type="ECO:0000313" key="1">
    <source>
        <dbReference type="EMBL" id="MBP1970600.1"/>
    </source>
</evidence>
<evidence type="ECO:0008006" key="3">
    <source>
        <dbReference type="Google" id="ProtNLM"/>
    </source>
</evidence>
<keyword evidence="2" id="KW-1185">Reference proteome</keyword>